<keyword evidence="2" id="KW-1185">Reference proteome</keyword>
<gene>
    <name evidence="1" type="ORF">GBZ26_04405</name>
</gene>
<evidence type="ECO:0008006" key="3">
    <source>
        <dbReference type="Google" id="ProtNLM"/>
    </source>
</evidence>
<comment type="caution">
    <text evidence="1">The sequence shown here is derived from an EMBL/GenBank/DDBJ whole genome shotgun (WGS) entry which is preliminary data.</text>
</comment>
<proteinExistence type="predicted"/>
<name>A0ABX2KZW2_9PROT</name>
<accession>A0ABX2KZW2</accession>
<dbReference type="Proteomes" id="UP000639419">
    <property type="component" value="Unassembled WGS sequence"/>
</dbReference>
<organism evidence="1 2">
    <name type="scientific">Azospirillum formosense</name>
    <dbReference type="NCBI Taxonomy" id="861533"/>
    <lineage>
        <taxon>Bacteria</taxon>
        <taxon>Pseudomonadati</taxon>
        <taxon>Pseudomonadota</taxon>
        <taxon>Alphaproteobacteria</taxon>
        <taxon>Rhodospirillales</taxon>
        <taxon>Azospirillaceae</taxon>
        <taxon>Azospirillum</taxon>
    </lineage>
</organism>
<protein>
    <recommendedName>
        <fullName evidence="3">DNA-directed RNA polymerase subunit omega</fullName>
    </recommendedName>
</protein>
<dbReference type="EMBL" id="WHOR01000018">
    <property type="protein sequence ID" value="NUB18465.1"/>
    <property type="molecule type" value="Genomic_DNA"/>
</dbReference>
<evidence type="ECO:0000313" key="1">
    <source>
        <dbReference type="EMBL" id="NUB18465.1"/>
    </source>
</evidence>
<evidence type="ECO:0000313" key="2">
    <source>
        <dbReference type="Proteomes" id="UP000639419"/>
    </source>
</evidence>
<reference evidence="1 2" key="1">
    <citation type="submission" date="2019-10" db="EMBL/GenBank/DDBJ databases">
        <title>Genome sequence of Azospirillum formosense CC-Nfb-7.</title>
        <authorList>
            <person name="Ambrosini A."/>
            <person name="Sant'Anna F.H."/>
            <person name="Cassan F.D."/>
            <person name="Souza E.M."/>
            <person name="Passaglia L.M.P."/>
        </authorList>
    </citation>
    <scope>NUCLEOTIDE SEQUENCE [LARGE SCALE GENOMIC DNA]</scope>
    <source>
        <strain evidence="1 2">CC-NFb-7</strain>
    </source>
</reference>
<sequence length="114" mass="12091">MLVLPEGLTAEDVVALSMIAAERARQITAKGFTPAHDDAQGPSNLEMAGGEYLVHAGSGEVNRQLFSPGHPSAEWPWPSEFWKPKSPMRDGVKGCALGVAGIAARLRRGEPVEG</sequence>